<dbReference type="PRINTS" id="PR00032">
    <property type="entry name" value="HTHARAC"/>
</dbReference>
<dbReference type="Proteomes" id="UP000051999">
    <property type="component" value="Unassembled WGS sequence"/>
</dbReference>
<gene>
    <name evidence="5" type="ORF">FD35_GL000643</name>
</gene>
<dbReference type="GO" id="GO:0003700">
    <property type="term" value="F:DNA-binding transcription factor activity"/>
    <property type="evidence" value="ECO:0007669"/>
    <property type="project" value="InterPro"/>
</dbReference>
<dbReference type="PROSITE" id="PS01124">
    <property type="entry name" value="HTH_ARAC_FAMILY_2"/>
    <property type="match status" value="1"/>
</dbReference>
<dbReference type="PANTHER" id="PTHR43280">
    <property type="entry name" value="ARAC-FAMILY TRANSCRIPTIONAL REGULATOR"/>
    <property type="match status" value="1"/>
</dbReference>
<evidence type="ECO:0000259" key="4">
    <source>
        <dbReference type="PROSITE" id="PS01124"/>
    </source>
</evidence>
<dbReference type="AlphaFoldDB" id="A0A0R1RBU5"/>
<dbReference type="Gene3D" id="1.10.10.60">
    <property type="entry name" value="Homeodomain-like"/>
    <property type="match status" value="2"/>
</dbReference>
<dbReference type="Pfam" id="PF12833">
    <property type="entry name" value="HTH_18"/>
    <property type="match status" value="1"/>
</dbReference>
<comment type="caution">
    <text evidence="5">The sequence shown here is derived from an EMBL/GenBank/DDBJ whole genome shotgun (WGS) entry which is preliminary data.</text>
</comment>
<dbReference type="InterPro" id="IPR018060">
    <property type="entry name" value="HTH_AraC"/>
</dbReference>
<keyword evidence="2" id="KW-0238">DNA-binding</keyword>
<keyword evidence="1" id="KW-0805">Transcription regulation</keyword>
<dbReference type="InterPro" id="IPR018062">
    <property type="entry name" value="HTH_AraC-typ_CS"/>
</dbReference>
<dbReference type="EMBL" id="AZFF01000011">
    <property type="protein sequence ID" value="KRL54057.1"/>
    <property type="molecule type" value="Genomic_DNA"/>
</dbReference>
<evidence type="ECO:0000256" key="2">
    <source>
        <dbReference type="ARBA" id="ARBA00023125"/>
    </source>
</evidence>
<dbReference type="InterPro" id="IPR020449">
    <property type="entry name" value="Tscrpt_reg_AraC-type_HTH"/>
</dbReference>
<dbReference type="PANTHER" id="PTHR43280:SF28">
    <property type="entry name" value="HTH-TYPE TRANSCRIPTIONAL ACTIVATOR RHAS"/>
    <property type="match status" value="1"/>
</dbReference>
<protein>
    <submittedName>
        <fullName evidence="5">AraC family transcriptional regulator</fullName>
    </submittedName>
</protein>
<feature type="domain" description="HTH araC/xylS-type" evidence="4">
    <location>
        <begin position="189"/>
        <end position="290"/>
    </location>
</feature>
<reference evidence="5 6" key="1">
    <citation type="journal article" date="2015" name="Genome Announc.">
        <title>Expanding the biotechnology potential of lactobacilli through comparative genomics of 213 strains and associated genera.</title>
        <authorList>
            <person name="Sun Z."/>
            <person name="Harris H.M."/>
            <person name="McCann A."/>
            <person name="Guo C."/>
            <person name="Argimon S."/>
            <person name="Zhang W."/>
            <person name="Yang X."/>
            <person name="Jeffery I.B."/>
            <person name="Cooney J.C."/>
            <person name="Kagawa T.F."/>
            <person name="Liu W."/>
            <person name="Song Y."/>
            <person name="Salvetti E."/>
            <person name="Wrobel A."/>
            <person name="Rasinkangas P."/>
            <person name="Parkhill J."/>
            <person name="Rea M.C."/>
            <person name="O'Sullivan O."/>
            <person name="Ritari J."/>
            <person name="Douillard F.P."/>
            <person name="Paul Ross R."/>
            <person name="Yang R."/>
            <person name="Briner A.E."/>
            <person name="Felis G.E."/>
            <person name="de Vos W.M."/>
            <person name="Barrangou R."/>
            <person name="Klaenhammer T.R."/>
            <person name="Caufield P.W."/>
            <person name="Cui Y."/>
            <person name="Zhang H."/>
            <person name="O'Toole P.W."/>
        </authorList>
    </citation>
    <scope>NUCLEOTIDE SEQUENCE [LARGE SCALE GENOMIC DNA]</scope>
    <source>
        <strain evidence="5 6">DSM 15814</strain>
    </source>
</reference>
<dbReference type="Gene3D" id="2.60.120.10">
    <property type="entry name" value="Jelly Rolls"/>
    <property type="match status" value="1"/>
</dbReference>
<dbReference type="SUPFAM" id="SSF46689">
    <property type="entry name" value="Homeodomain-like"/>
    <property type="match status" value="1"/>
</dbReference>
<keyword evidence="3" id="KW-0804">Transcription</keyword>
<dbReference type="InterPro" id="IPR009057">
    <property type="entry name" value="Homeodomain-like_sf"/>
</dbReference>
<keyword evidence="6" id="KW-1185">Reference proteome</keyword>
<proteinExistence type="predicted"/>
<evidence type="ECO:0000313" key="6">
    <source>
        <dbReference type="Proteomes" id="UP000051999"/>
    </source>
</evidence>
<dbReference type="GO" id="GO:0043565">
    <property type="term" value="F:sequence-specific DNA binding"/>
    <property type="evidence" value="ECO:0007669"/>
    <property type="project" value="InterPro"/>
</dbReference>
<sequence>MKMNFLKNAKRLPVIDWNLSFFGAHEQTVDAKWIVPVEKHYAFECIFILHGSEFIEIGNEQYLLNKGDFFIIPPEFSHQVWAGSSLTYFCFHFDIDNPALKIRLIQGLRYLYQQDSDLCKKLAPHLNRLDGLIQNGRYDFDTQMIIQIELSQMLQDFYETTKSATVEGSTDTAEYARMIADYLKNELTKQVLSFIKSGCEIENNSLAVSKAIGKVGFSDGYGFRMFKDTYGISPRKYLSKLKVNEAKKLLVKPQYSVMDVGDALGYKNSANFSRQFKRWTGSTPNEFRKSQMNHLIS</sequence>
<name>A0A0R1RBU5_9LACO</name>
<dbReference type="SMART" id="SM00342">
    <property type="entry name" value="HTH_ARAC"/>
    <property type="match status" value="1"/>
</dbReference>
<dbReference type="Pfam" id="PF02311">
    <property type="entry name" value="AraC_binding"/>
    <property type="match status" value="1"/>
</dbReference>
<evidence type="ECO:0000313" key="5">
    <source>
        <dbReference type="EMBL" id="KRL54057.1"/>
    </source>
</evidence>
<dbReference type="PATRIC" id="fig|1114972.6.peg.643"/>
<evidence type="ECO:0000256" key="3">
    <source>
        <dbReference type="ARBA" id="ARBA00023163"/>
    </source>
</evidence>
<dbReference type="eggNOG" id="COG2207">
    <property type="taxonomic scope" value="Bacteria"/>
</dbReference>
<evidence type="ECO:0000256" key="1">
    <source>
        <dbReference type="ARBA" id="ARBA00023015"/>
    </source>
</evidence>
<dbReference type="SUPFAM" id="SSF51215">
    <property type="entry name" value="Regulatory protein AraC"/>
    <property type="match status" value="1"/>
</dbReference>
<dbReference type="STRING" id="1114972.FD35_GL000643"/>
<dbReference type="InterPro" id="IPR003313">
    <property type="entry name" value="AraC-bd"/>
</dbReference>
<dbReference type="PROSITE" id="PS00041">
    <property type="entry name" value="HTH_ARAC_FAMILY_1"/>
    <property type="match status" value="1"/>
</dbReference>
<dbReference type="InterPro" id="IPR014710">
    <property type="entry name" value="RmlC-like_jellyroll"/>
</dbReference>
<accession>A0A0R1RBU5</accession>
<organism evidence="5 6">
    <name type="scientific">Furfurilactobacillus rossiae DSM 15814</name>
    <dbReference type="NCBI Taxonomy" id="1114972"/>
    <lineage>
        <taxon>Bacteria</taxon>
        <taxon>Bacillati</taxon>
        <taxon>Bacillota</taxon>
        <taxon>Bacilli</taxon>
        <taxon>Lactobacillales</taxon>
        <taxon>Lactobacillaceae</taxon>
        <taxon>Furfurilactobacillus</taxon>
    </lineage>
</organism>
<dbReference type="InterPro" id="IPR037923">
    <property type="entry name" value="HTH-like"/>
</dbReference>